<dbReference type="EMBL" id="QGGI01000007">
    <property type="protein sequence ID" value="PWJ95077.1"/>
    <property type="molecule type" value="Genomic_DNA"/>
</dbReference>
<dbReference type="Proteomes" id="UP000245921">
    <property type="component" value="Unassembled WGS sequence"/>
</dbReference>
<dbReference type="InterPro" id="IPR013560">
    <property type="entry name" value="DUF1722"/>
</dbReference>
<dbReference type="InterPro" id="IPR017087">
    <property type="entry name" value="UCP037004"/>
</dbReference>
<accession>A0AA45HIX0</accession>
<dbReference type="Pfam" id="PF04463">
    <property type="entry name" value="2-thiour_desulf"/>
    <property type="match status" value="1"/>
</dbReference>
<comment type="caution">
    <text evidence="2">The sequence shown here is derived from an EMBL/GenBank/DDBJ whole genome shotgun (WGS) entry which is preliminary data.</text>
</comment>
<proteinExistence type="predicted"/>
<protein>
    <submittedName>
        <fullName evidence="2">Uncharacterized protein YbgA (DUF1722 family)</fullName>
    </submittedName>
</protein>
<dbReference type="PANTHER" id="PTHR30087:SF0">
    <property type="entry name" value="INNER MEMBRANE PROTEIN"/>
    <property type="match status" value="1"/>
</dbReference>
<name>A0AA45HIX0_9BACT</name>
<dbReference type="RefSeq" id="WP_109604615.1">
    <property type="nucleotide sequence ID" value="NZ_JAMHJO010000002.1"/>
</dbReference>
<dbReference type="PIRSF" id="PIRSF037004">
    <property type="entry name" value="UCP037004"/>
    <property type="match status" value="1"/>
</dbReference>
<evidence type="ECO:0000259" key="1">
    <source>
        <dbReference type="Pfam" id="PF08349"/>
    </source>
</evidence>
<gene>
    <name evidence="2" type="ORF">C7380_10732</name>
</gene>
<feature type="domain" description="DUF1722" evidence="1">
    <location>
        <begin position="193"/>
        <end position="309"/>
    </location>
</feature>
<dbReference type="Pfam" id="PF08349">
    <property type="entry name" value="DUF1722"/>
    <property type="match status" value="1"/>
</dbReference>
<evidence type="ECO:0000313" key="3">
    <source>
        <dbReference type="Proteomes" id="UP000245921"/>
    </source>
</evidence>
<organism evidence="2 3">
    <name type="scientific">Oceanotoga teriensis</name>
    <dbReference type="NCBI Taxonomy" id="515440"/>
    <lineage>
        <taxon>Bacteria</taxon>
        <taxon>Thermotogati</taxon>
        <taxon>Thermotogota</taxon>
        <taxon>Thermotogae</taxon>
        <taxon>Petrotogales</taxon>
        <taxon>Petrotogaceae</taxon>
        <taxon>Oceanotoga</taxon>
    </lineage>
</organism>
<dbReference type="AlphaFoldDB" id="A0AA45HIX0"/>
<keyword evidence="3" id="KW-1185">Reference proteome</keyword>
<reference evidence="2 3" key="1">
    <citation type="submission" date="2018-05" db="EMBL/GenBank/DDBJ databases">
        <title>Genomic Encyclopedia of Type Strains, Phase IV (KMG-IV): sequencing the most valuable type-strain genomes for metagenomic binning, comparative biology and taxonomic classification.</title>
        <authorList>
            <person name="Goeker M."/>
        </authorList>
    </citation>
    <scope>NUCLEOTIDE SEQUENCE [LARGE SCALE GENOMIC DNA]</scope>
    <source>
        <strain evidence="2 3">DSM 24906</strain>
    </source>
</reference>
<dbReference type="InterPro" id="IPR007553">
    <property type="entry name" value="2-thiour_desulf"/>
</dbReference>
<evidence type="ECO:0000313" key="2">
    <source>
        <dbReference type="EMBL" id="PWJ95077.1"/>
    </source>
</evidence>
<sequence>MNFVKPKVVLSKCIEFAECRYNGQSISSEVVKMLKDYVEFIPVCPEVEIGLSIPRDAVRVVSDDGLSTFKLKQIKTDKDFTFEMNEFSEDFINNLEEVDGFILKSRSPSCGLNQVKVYRNTEKGAPISSKGKGFFGKKIYDFFCPKPIEDEGRLNNFRIRNHFFTAIFSIASFREVKKNMNMKNLVEFHSKNKFLILSYNEKELRILGKIVANKDKKSIEDVFFDYEKHFLNVFENIPNPNTALNVLMHVMGYFKDKISSDEKQFFLDTLKSYKDKRVPLSVPNHILKSWIIKYNEEYLSNQTFFEPYPKELYIISDSGKGRNL</sequence>
<dbReference type="PANTHER" id="PTHR30087">
    <property type="entry name" value="INNER MEMBRANE PROTEIN"/>
    <property type="match status" value="1"/>
</dbReference>